<sequence>MMQIQKALNLAYQKDPSQKEYIVFILCELLQKDKAWIFLNSDFLIDEGIFFAFVDRFLDGEPFEYIFKKTNFYGLDFFVEKGVLIPRFDSEILLEQCIKILNTNNFKNILEIGFGSGILSITLAKLQNIFIQACDINPLALELAITNAKYHKVLKNIDFQLCDFQNLKNNYDFIFSNPPYIKNDYPLDKWVKNEPHNALYGGEKGWEILEKIIIFAKEKQCKILACEFGFDQKEILNQILNFYKFKCEFFTDYNGFDRTFVAYNLEC</sequence>
<dbReference type="EMBL" id="VOWJ01000016">
    <property type="protein sequence ID" value="TXE88990.1"/>
    <property type="molecule type" value="Genomic_DNA"/>
</dbReference>
<evidence type="ECO:0000256" key="3">
    <source>
        <dbReference type="ARBA" id="ARBA00022691"/>
    </source>
</evidence>
<keyword evidence="3" id="KW-0949">S-adenosyl-L-methionine</keyword>
<evidence type="ECO:0000313" key="5">
    <source>
        <dbReference type="Proteomes" id="UP000321629"/>
    </source>
</evidence>
<comment type="caution">
    <text evidence="4">The sequence shown here is derived from an EMBL/GenBank/DDBJ whole genome shotgun (WGS) entry which is preliminary data.</text>
</comment>
<dbReference type="InterPro" id="IPR029063">
    <property type="entry name" value="SAM-dependent_MTases_sf"/>
</dbReference>
<dbReference type="Gene3D" id="1.10.8.10">
    <property type="entry name" value="DNA helicase RuvA subunit, C-terminal domain"/>
    <property type="match status" value="1"/>
</dbReference>
<dbReference type="InterPro" id="IPR004556">
    <property type="entry name" value="HemK-like"/>
</dbReference>
<keyword evidence="2 4" id="KW-0808">Transferase</keyword>
<evidence type="ECO:0000256" key="2">
    <source>
        <dbReference type="ARBA" id="ARBA00022679"/>
    </source>
</evidence>
<keyword evidence="1 4" id="KW-0489">Methyltransferase</keyword>
<dbReference type="Proteomes" id="UP000321629">
    <property type="component" value="Unassembled WGS sequence"/>
</dbReference>
<dbReference type="Gene3D" id="3.40.50.150">
    <property type="entry name" value="Vaccinia Virus protein VP39"/>
    <property type="match status" value="1"/>
</dbReference>
<organism evidence="4 5">
    <name type="scientific">Campylobacter volucris</name>
    <dbReference type="NCBI Taxonomy" id="1031542"/>
    <lineage>
        <taxon>Bacteria</taxon>
        <taxon>Pseudomonadati</taxon>
        <taxon>Campylobacterota</taxon>
        <taxon>Epsilonproteobacteria</taxon>
        <taxon>Campylobacterales</taxon>
        <taxon>Campylobacteraceae</taxon>
        <taxon>Campylobacter</taxon>
    </lineage>
</organism>
<dbReference type="AlphaFoldDB" id="A0A5C7DSH8"/>
<dbReference type="GO" id="GO:0032259">
    <property type="term" value="P:methylation"/>
    <property type="evidence" value="ECO:0007669"/>
    <property type="project" value="UniProtKB-KW"/>
</dbReference>
<accession>A0A5C7DSH8</accession>
<evidence type="ECO:0000256" key="1">
    <source>
        <dbReference type="ARBA" id="ARBA00022603"/>
    </source>
</evidence>
<dbReference type="PROSITE" id="PS00092">
    <property type="entry name" value="N6_MTASE"/>
    <property type="match status" value="1"/>
</dbReference>
<dbReference type="InterPro" id="IPR002052">
    <property type="entry name" value="DNA_methylase_N6_adenine_CS"/>
</dbReference>
<dbReference type="PANTHER" id="PTHR18895:SF74">
    <property type="entry name" value="MTRF1L RELEASE FACTOR GLUTAMINE METHYLTRANSFERASE"/>
    <property type="match status" value="1"/>
</dbReference>
<dbReference type="GO" id="GO:0003676">
    <property type="term" value="F:nucleic acid binding"/>
    <property type="evidence" value="ECO:0007669"/>
    <property type="project" value="InterPro"/>
</dbReference>
<dbReference type="NCBIfam" id="TIGR00536">
    <property type="entry name" value="hemK_fam"/>
    <property type="match status" value="1"/>
</dbReference>
<dbReference type="CDD" id="cd02440">
    <property type="entry name" value="AdoMet_MTases"/>
    <property type="match status" value="1"/>
</dbReference>
<dbReference type="PANTHER" id="PTHR18895">
    <property type="entry name" value="HEMK METHYLTRANSFERASE"/>
    <property type="match status" value="1"/>
</dbReference>
<name>A0A5C7DSH8_9BACT</name>
<dbReference type="InterPro" id="IPR050320">
    <property type="entry name" value="N5-glutamine_MTase"/>
</dbReference>
<protein>
    <submittedName>
        <fullName evidence="4">Peptide chain release factor N(5)-glutamine methyltransferase</fullName>
    </submittedName>
</protein>
<reference evidence="4 5" key="1">
    <citation type="submission" date="2019-07" db="EMBL/GenBank/DDBJ databases">
        <title>Rapid identification of Enteric Bacteria from Whole Genome Sequences (WGS) using Average Nucleotide Identity (ANI).</title>
        <authorList>
            <person name="Lane C."/>
        </authorList>
    </citation>
    <scope>NUCLEOTIDE SEQUENCE [LARGE SCALE GENOMIC DNA]</scope>
    <source>
        <strain evidence="4 5">2016D-0084</strain>
    </source>
</reference>
<evidence type="ECO:0000313" key="4">
    <source>
        <dbReference type="EMBL" id="TXE88990.1"/>
    </source>
</evidence>
<dbReference type="GO" id="GO:0102559">
    <property type="term" value="F:peptide chain release factor N(5)-glutamine methyltransferase activity"/>
    <property type="evidence" value="ECO:0007669"/>
    <property type="project" value="UniProtKB-EC"/>
</dbReference>
<gene>
    <name evidence="4" type="ORF">FPD38_02715</name>
</gene>
<dbReference type="SUPFAM" id="SSF53335">
    <property type="entry name" value="S-adenosyl-L-methionine-dependent methyltransferases"/>
    <property type="match status" value="1"/>
</dbReference>
<dbReference type="Pfam" id="PF06325">
    <property type="entry name" value="PrmA"/>
    <property type="match status" value="1"/>
</dbReference>
<proteinExistence type="predicted"/>